<feature type="domain" description="Sialidase" evidence="4">
    <location>
        <begin position="120"/>
        <end position="346"/>
    </location>
</feature>
<comment type="similarity">
    <text evidence="2">Belongs to the glycosyl hydrolase 33 family.</text>
</comment>
<accession>A0A1I1H6E8</accession>
<dbReference type="PANTHER" id="PTHR10628:SF30">
    <property type="entry name" value="EXO-ALPHA-SIALIDASE"/>
    <property type="match status" value="1"/>
</dbReference>
<dbReference type="RefSeq" id="WP_211657557.1">
    <property type="nucleotide sequence ID" value="NZ_FOLL01000006.1"/>
</dbReference>
<dbReference type="InterPro" id="IPR011040">
    <property type="entry name" value="Sialidase"/>
</dbReference>
<protein>
    <recommendedName>
        <fullName evidence="3">exo-alpha-sialidase</fullName>
        <ecNumber evidence="3">3.2.1.18</ecNumber>
    </recommendedName>
</protein>
<evidence type="ECO:0000256" key="2">
    <source>
        <dbReference type="ARBA" id="ARBA00009348"/>
    </source>
</evidence>
<dbReference type="Gene3D" id="2.120.10.10">
    <property type="match status" value="2"/>
</dbReference>
<evidence type="ECO:0000256" key="3">
    <source>
        <dbReference type="ARBA" id="ARBA00012733"/>
    </source>
</evidence>
<dbReference type="Pfam" id="PF13088">
    <property type="entry name" value="BNR_2"/>
    <property type="match status" value="1"/>
</dbReference>
<organism evidence="5 6">
    <name type="scientific">Parapedobacter composti</name>
    <dbReference type="NCBI Taxonomy" id="623281"/>
    <lineage>
        <taxon>Bacteria</taxon>
        <taxon>Pseudomonadati</taxon>
        <taxon>Bacteroidota</taxon>
        <taxon>Sphingobacteriia</taxon>
        <taxon>Sphingobacteriales</taxon>
        <taxon>Sphingobacteriaceae</taxon>
        <taxon>Parapedobacter</taxon>
    </lineage>
</organism>
<dbReference type="GO" id="GO:0004308">
    <property type="term" value="F:exo-alpha-sialidase activity"/>
    <property type="evidence" value="ECO:0007669"/>
    <property type="project" value="UniProtKB-EC"/>
</dbReference>
<evidence type="ECO:0000259" key="4">
    <source>
        <dbReference type="Pfam" id="PF13088"/>
    </source>
</evidence>
<comment type="catalytic activity">
    <reaction evidence="1">
        <text>Hydrolysis of alpha-(2-&gt;3)-, alpha-(2-&gt;6)-, alpha-(2-&gt;8)- glycosidic linkages of terminal sialic acid residues in oligosaccharides, glycoproteins, glycolipids, colominic acid and synthetic substrates.</text>
        <dbReference type="EC" id="3.2.1.18"/>
    </reaction>
</comment>
<dbReference type="InterPro" id="IPR026856">
    <property type="entry name" value="Sialidase_fam"/>
</dbReference>
<dbReference type="Proteomes" id="UP000199577">
    <property type="component" value="Unassembled WGS sequence"/>
</dbReference>
<dbReference type="AlphaFoldDB" id="A0A1I1H6E8"/>
<dbReference type="STRING" id="623281.SAMN05421747_10623"/>
<dbReference type="PROSITE" id="PS51257">
    <property type="entry name" value="PROKAR_LIPOPROTEIN"/>
    <property type="match status" value="1"/>
</dbReference>
<evidence type="ECO:0000256" key="1">
    <source>
        <dbReference type="ARBA" id="ARBA00000427"/>
    </source>
</evidence>
<dbReference type="CDD" id="cd15482">
    <property type="entry name" value="Sialidase_non-viral"/>
    <property type="match status" value="1"/>
</dbReference>
<sequence length="383" mass="42525">MRKHVFPYGVWAALVFIVGCQGSRMAVQPREIRTIDLSDDTARHVMVAEGTAEVYQGHPTTVLLPDGKTIYCVWTYDHGGVCGPMKRSDDGGLTWSGLLDVPDNWPAVKNCPAIYRLPDSEGNHRLFVFAGEGPDGSMYQSYSEDDGRTWSPMASNHIGPSVMPFCTIMPINGGKRLLAMSNIRRPGEKVEKRSNVVVQSYSDDGGFTWSPWQIVLDLPGLKPCEPELVRSPDGKQLLCLIRENVKRVALYMTSDDEGATWSEVKALPGPLHGDRHKAKYAPDGRLVVVFRDTGHDNPTRDHFVAWVGTYNDILKGRDGQFRVKLLHSHKKADCGYPGLELLPDGTFVATTYVKYREGPKKNSVVSTRFTLRELDAYGISAAN</sequence>
<keyword evidence="6" id="KW-1185">Reference proteome</keyword>
<dbReference type="EC" id="3.2.1.18" evidence="3"/>
<dbReference type="EMBL" id="FOLL01000006">
    <property type="protein sequence ID" value="SFC19391.1"/>
    <property type="molecule type" value="Genomic_DNA"/>
</dbReference>
<dbReference type="GO" id="GO:0009313">
    <property type="term" value="P:oligosaccharide catabolic process"/>
    <property type="evidence" value="ECO:0007669"/>
    <property type="project" value="TreeGrafter"/>
</dbReference>
<dbReference type="GO" id="GO:0016020">
    <property type="term" value="C:membrane"/>
    <property type="evidence" value="ECO:0007669"/>
    <property type="project" value="TreeGrafter"/>
</dbReference>
<reference evidence="5 6" key="1">
    <citation type="submission" date="2016-10" db="EMBL/GenBank/DDBJ databases">
        <authorList>
            <person name="de Groot N.N."/>
        </authorList>
    </citation>
    <scope>NUCLEOTIDE SEQUENCE [LARGE SCALE GENOMIC DNA]</scope>
    <source>
        <strain evidence="5 6">DSM 22900</strain>
    </source>
</reference>
<gene>
    <name evidence="5" type="ORF">SAMN05421747_10623</name>
</gene>
<evidence type="ECO:0000313" key="6">
    <source>
        <dbReference type="Proteomes" id="UP000199577"/>
    </source>
</evidence>
<name>A0A1I1H6E8_9SPHI</name>
<dbReference type="SUPFAM" id="SSF50939">
    <property type="entry name" value="Sialidases"/>
    <property type="match status" value="1"/>
</dbReference>
<dbReference type="GO" id="GO:0005737">
    <property type="term" value="C:cytoplasm"/>
    <property type="evidence" value="ECO:0007669"/>
    <property type="project" value="TreeGrafter"/>
</dbReference>
<dbReference type="InterPro" id="IPR036278">
    <property type="entry name" value="Sialidase_sf"/>
</dbReference>
<dbReference type="PANTHER" id="PTHR10628">
    <property type="entry name" value="SIALIDASE"/>
    <property type="match status" value="1"/>
</dbReference>
<evidence type="ECO:0000313" key="5">
    <source>
        <dbReference type="EMBL" id="SFC19391.1"/>
    </source>
</evidence>
<proteinExistence type="inferred from homology"/>
<dbReference type="GO" id="GO:0006689">
    <property type="term" value="P:ganglioside catabolic process"/>
    <property type="evidence" value="ECO:0007669"/>
    <property type="project" value="TreeGrafter"/>
</dbReference>